<gene>
    <name evidence="2" type="ORF">C8N28_0912</name>
</gene>
<keyword evidence="3" id="KW-1185">Reference proteome</keyword>
<feature type="region of interest" description="Disordered" evidence="1">
    <location>
        <begin position="1"/>
        <end position="68"/>
    </location>
</feature>
<reference evidence="2 3" key="1">
    <citation type="submission" date="2019-03" db="EMBL/GenBank/DDBJ databases">
        <title>Genomic Encyclopedia of Archaeal and Bacterial Type Strains, Phase II (KMG-II): from individual species to whole genera.</title>
        <authorList>
            <person name="Goeker M."/>
        </authorList>
    </citation>
    <scope>NUCLEOTIDE SEQUENCE [LARGE SCALE GENOMIC DNA]</scope>
    <source>
        <strain evidence="2 3">DSM 22554</strain>
    </source>
</reference>
<accession>A0A4R1M3E6</accession>
<dbReference type="EMBL" id="SMGO01000001">
    <property type="protein sequence ID" value="TCK85600.1"/>
    <property type="molecule type" value="Genomic_DNA"/>
</dbReference>
<evidence type="ECO:0000313" key="3">
    <source>
        <dbReference type="Proteomes" id="UP000294616"/>
    </source>
</evidence>
<evidence type="ECO:0000313" key="2">
    <source>
        <dbReference type="EMBL" id="TCK85600.1"/>
    </source>
</evidence>
<comment type="caution">
    <text evidence="2">The sequence shown here is derived from an EMBL/GenBank/DDBJ whole genome shotgun (WGS) entry which is preliminary data.</text>
</comment>
<dbReference type="AlphaFoldDB" id="A0A4R1M3E6"/>
<dbReference type="Proteomes" id="UP000294616">
    <property type="component" value="Unassembled WGS sequence"/>
</dbReference>
<organism evidence="2 3">
    <name type="scientific">Albibacterium bauzanense</name>
    <dbReference type="NCBI Taxonomy" id="653929"/>
    <lineage>
        <taxon>Bacteria</taxon>
        <taxon>Pseudomonadati</taxon>
        <taxon>Bacteroidota</taxon>
        <taxon>Sphingobacteriia</taxon>
        <taxon>Sphingobacteriales</taxon>
        <taxon>Sphingobacteriaceae</taxon>
        <taxon>Albibacterium</taxon>
    </lineage>
</organism>
<feature type="compositionally biased region" description="Basic and acidic residues" evidence="1">
    <location>
        <begin position="44"/>
        <end position="57"/>
    </location>
</feature>
<protein>
    <submittedName>
        <fullName evidence="2">Uncharacterized protein</fullName>
    </submittedName>
</protein>
<name>A0A4R1M3E6_9SPHI</name>
<feature type="compositionally biased region" description="Polar residues" evidence="1">
    <location>
        <begin position="26"/>
        <end position="41"/>
    </location>
</feature>
<evidence type="ECO:0000256" key="1">
    <source>
        <dbReference type="SAM" id="MobiDB-lite"/>
    </source>
</evidence>
<dbReference type="RefSeq" id="WP_132221927.1">
    <property type="nucleotide sequence ID" value="NZ_SMGO01000001.1"/>
</dbReference>
<sequence>MSKQNENKKKGRTSTPDTYIEEGLTDINSANSDSPDNVISNTHKKIEDEKHGRKHGEPLTGTTPRAGD</sequence>
<proteinExistence type="predicted"/>
<dbReference type="OrthoDB" id="9984998at2"/>